<protein>
    <submittedName>
        <fullName evidence="2">Uncharacterized protein</fullName>
    </submittedName>
</protein>
<accession>A0A366HNN2</accession>
<name>A0A366HNN2_9BACT</name>
<organism evidence="2 3">
    <name type="scientific">Roseimicrobium gellanilyticum</name>
    <dbReference type="NCBI Taxonomy" id="748857"/>
    <lineage>
        <taxon>Bacteria</taxon>
        <taxon>Pseudomonadati</taxon>
        <taxon>Verrucomicrobiota</taxon>
        <taxon>Verrucomicrobiia</taxon>
        <taxon>Verrucomicrobiales</taxon>
        <taxon>Verrucomicrobiaceae</taxon>
        <taxon>Roseimicrobium</taxon>
    </lineage>
</organism>
<gene>
    <name evidence="2" type="ORF">DES53_104465</name>
</gene>
<sequence length="400" mass="42788">MLSSTHSILSSCVPPRVTGLCCALLILGCDVVKGQGASSVGTASAKEASAVPPEELAKITAAREKDAGFDKLVRSIFADDGIADIRVTFGYDDTKDAREANDPIRAERFMNSLKELGFQEHAPSEAAAKALGVPVEAPNLRILSGQTKKGQMLRVALMWSALSKSGTKNIGIGYKEQLLRSGEAMDFTKKACAESEVMIYVGHSRSGGGPDTYPPETRPAAGGVSATDFSYYKKNRPGMQALGPYLRKRESTPKLVSWTGCLSDEHFRDWFAGCFAKKSHDTGVILSTRLTSYTPWENAVQGYDEGNMVAIAIIHALYEGSDRSAMEEKLRACEMHQLRDIDKPAWRLSLLPGARPQQNAIAAQGGATPPEGQGDGSVPAQAQVRAQAETKPALSPAGGQ</sequence>
<dbReference type="RefSeq" id="WP_147263415.1">
    <property type="nucleotide sequence ID" value="NZ_QNRR01000004.1"/>
</dbReference>
<feature type="region of interest" description="Disordered" evidence="1">
    <location>
        <begin position="357"/>
        <end position="400"/>
    </location>
</feature>
<reference evidence="2 3" key="1">
    <citation type="submission" date="2018-06" db="EMBL/GenBank/DDBJ databases">
        <title>Genomic Encyclopedia of Type Strains, Phase IV (KMG-IV): sequencing the most valuable type-strain genomes for metagenomic binning, comparative biology and taxonomic classification.</title>
        <authorList>
            <person name="Goeker M."/>
        </authorList>
    </citation>
    <scope>NUCLEOTIDE SEQUENCE [LARGE SCALE GENOMIC DNA]</scope>
    <source>
        <strain evidence="2 3">DSM 25532</strain>
    </source>
</reference>
<evidence type="ECO:0000256" key="1">
    <source>
        <dbReference type="SAM" id="MobiDB-lite"/>
    </source>
</evidence>
<keyword evidence="3" id="KW-1185">Reference proteome</keyword>
<proteinExistence type="predicted"/>
<evidence type="ECO:0000313" key="2">
    <source>
        <dbReference type="EMBL" id="RBP44643.1"/>
    </source>
</evidence>
<comment type="caution">
    <text evidence="2">The sequence shown here is derived from an EMBL/GenBank/DDBJ whole genome shotgun (WGS) entry which is preliminary data.</text>
</comment>
<dbReference type="OrthoDB" id="186633at2"/>
<dbReference type="EMBL" id="QNRR01000004">
    <property type="protein sequence ID" value="RBP44643.1"/>
    <property type="molecule type" value="Genomic_DNA"/>
</dbReference>
<dbReference type="Proteomes" id="UP000253426">
    <property type="component" value="Unassembled WGS sequence"/>
</dbReference>
<evidence type="ECO:0000313" key="3">
    <source>
        <dbReference type="Proteomes" id="UP000253426"/>
    </source>
</evidence>
<dbReference type="AlphaFoldDB" id="A0A366HNN2"/>